<evidence type="ECO:0000313" key="3">
    <source>
        <dbReference type="Proteomes" id="UP000593765"/>
    </source>
</evidence>
<dbReference type="RefSeq" id="WP_206290427.1">
    <property type="nucleotide sequence ID" value="NZ_CP063458.1"/>
</dbReference>
<keyword evidence="3" id="KW-1185">Reference proteome</keyword>
<protein>
    <recommendedName>
        <fullName evidence="4">Type 4 fimbrial biogenesis protein PilX N-terminal domain-containing protein</fullName>
    </recommendedName>
</protein>
<keyword evidence="1" id="KW-1133">Transmembrane helix</keyword>
<name>A0A7M2WQT1_9BACT</name>
<accession>A0A7M2WQT1</accession>
<evidence type="ECO:0000256" key="1">
    <source>
        <dbReference type="SAM" id="Phobius"/>
    </source>
</evidence>
<organism evidence="2 3">
    <name type="scientific">Humisphaera borealis</name>
    <dbReference type="NCBI Taxonomy" id="2807512"/>
    <lineage>
        <taxon>Bacteria</taxon>
        <taxon>Pseudomonadati</taxon>
        <taxon>Planctomycetota</taxon>
        <taxon>Phycisphaerae</taxon>
        <taxon>Tepidisphaerales</taxon>
        <taxon>Tepidisphaeraceae</taxon>
        <taxon>Humisphaera</taxon>
    </lineage>
</organism>
<sequence>MTPSEDIQHGSGFGASGVRGRRRRGAAYVLVLSTGVMLSVIGMGILASSRATTRVIGDTTDLAEASVLAESAVEWGLAAIKKNPSWRTTYTHNVSTNTTTMGRGRFTFKLFDETDGNLSNNSSDAVRIYGIGTCGSASRTYSVKLTGTGAALDSLKNSVQAGGNLSVTSNVTTTGGPISANGTLTVPSGITVTGDAEGTTLSISGTVSGSKTSLTTARNLPQSTVFDTYKAQAMTIPFASIPGGTISSKVISGASNPWGTANASGVYYIKVPSTGTLSIKTSRLVATLVVEMDPGGVFSTSGSFAWDPPRADFPTLIIKASGTSTVSLAGSTSALSEASALTNFNPASTPNSSGVSDTDMSDSYPAEFKGVLHVIGTGFTTSLTNNFKLTGAVIAEGAVSLGLGVRLTANPTLATTPPVGYTAASEMVISPGTWLWQPTQ</sequence>
<dbReference type="AlphaFoldDB" id="A0A7M2WQT1"/>
<dbReference type="EMBL" id="CP063458">
    <property type="protein sequence ID" value="QOV87522.1"/>
    <property type="molecule type" value="Genomic_DNA"/>
</dbReference>
<gene>
    <name evidence="2" type="ORF">IPV69_14620</name>
</gene>
<evidence type="ECO:0000313" key="2">
    <source>
        <dbReference type="EMBL" id="QOV87522.1"/>
    </source>
</evidence>
<dbReference type="KEGG" id="hbs:IPV69_14620"/>
<evidence type="ECO:0008006" key="4">
    <source>
        <dbReference type="Google" id="ProtNLM"/>
    </source>
</evidence>
<reference evidence="2 3" key="1">
    <citation type="submission" date="2020-10" db="EMBL/GenBank/DDBJ databases">
        <title>Wide distribution of Phycisphaera-like planctomycetes from WD2101 soil group in peatlands and genome analysis of the first cultivated representative.</title>
        <authorList>
            <person name="Dedysh S.N."/>
            <person name="Beletsky A.V."/>
            <person name="Ivanova A."/>
            <person name="Kulichevskaya I.S."/>
            <person name="Suzina N.E."/>
            <person name="Philippov D.A."/>
            <person name="Rakitin A.L."/>
            <person name="Mardanov A.V."/>
            <person name="Ravin N.V."/>
        </authorList>
    </citation>
    <scope>NUCLEOTIDE SEQUENCE [LARGE SCALE GENOMIC DNA]</scope>
    <source>
        <strain evidence="2 3">M1803</strain>
    </source>
</reference>
<dbReference type="Proteomes" id="UP000593765">
    <property type="component" value="Chromosome"/>
</dbReference>
<keyword evidence="1" id="KW-0472">Membrane</keyword>
<keyword evidence="1" id="KW-0812">Transmembrane</keyword>
<feature type="transmembrane region" description="Helical" evidence="1">
    <location>
        <begin position="26"/>
        <end position="47"/>
    </location>
</feature>
<proteinExistence type="predicted"/>